<dbReference type="InterPro" id="IPR001173">
    <property type="entry name" value="Glyco_trans_2-like"/>
</dbReference>
<evidence type="ECO:0000313" key="5">
    <source>
        <dbReference type="Proteomes" id="UP000292855"/>
    </source>
</evidence>
<dbReference type="EMBL" id="SGIT01000002">
    <property type="protein sequence ID" value="RZF59442.1"/>
    <property type="molecule type" value="Genomic_DNA"/>
</dbReference>
<name>A0A4Q6XPW6_9SPHI</name>
<dbReference type="AlphaFoldDB" id="A0A4Q6XPW6"/>
<evidence type="ECO:0000259" key="3">
    <source>
        <dbReference type="Pfam" id="PF00535"/>
    </source>
</evidence>
<dbReference type="CDD" id="cd00761">
    <property type="entry name" value="Glyco_tranf_GTA_type"/>
    <property type="match status" value="1"/>
</dbReference>
<dbReference type="OrthoDB" id="9801954at2"/>
<proteinExistence type="predicted"/>
<dbReference type="PANTHER" id="PTHR22916">
    <property type="entry name" value="GLYCOSYLTRANSFERASE"/>
    <property type="match status" value="1"/>
</dbReference>
<evidence type="ECO:0000256" key="2">
    <source>
        <dbReference type="ARBA" id="ARBA00022679"/>
    </source>
</evidence>
<evidence type="ECO:0000256" key="1">
    <source>
        <dbReference type="ARBA" id="ARBA00022676"/>
    </source>
</evidence>
<dbReference type="RefSeq" id="WP_130141363.1">
    <property type="nucleotide sequence ID" value="NZ_SGIT01000002.1"/>
</dbReference>
<organism evidence="4 5">
    <name type="scientific">Sphingobacterium corticibacterium</name>
    <dbReference type="NCBI Taxonomy" id="2484746"/>
    <lineage>
        <taxon>Bacteria</taxon>
        <taxon>Pseudomonadati</taxon>
        <taxon>Bacteroidota</taxon>
        <taxon>Sphingobacteriia</taxon>
        <taxon>Sphingobacteriales</taxon>
        <taxon>Sphingobacteriaceae</taxon>
        <taxon>Sphingobacterium</taxon>
    </lineage>
</organism>
<sequence length="325" mass="38773">MYYPKISILVPVYGVAPFIEKCARSLFEQSYQNIEYIFVNDCTPDDSMEIVEQTLTHYPARIPAYHRIDHSKNVGLASARNTLLAHATGDYFIFIDSDDWVDLQMVEKFVENIQQNNPDIAICQYYKVFTDHKELFVESFSTDKMQRLRDIISLKQSAYLVKIMIHQKFQHLFHFPPINVGEDYIFCVKLFSVIENLSVIDLPLYYYVQYNNNSYSKLSLQNIEDRLAAIAEVERYSHEKDFYKDVVNEINERKFIVKKDFLLHPAYQDYQRWADTYPESNTSWRHLHFRLDYRLIFWLAEKHCFWLIDKILACKRMLKPFKPTG</sequence>
<comment type="caution">
    <text evidence="4">The sequence shown here is derived from an EMBL/GenBank/DDBJ whole genome shotgun (WGS) entry which is preliminary data.</text>
</comment>
<dbReference type="Pfam" id="PF00535">
    <property type="entry name" value="Glycos_transf_2"/>
    <property type="match status" value="1"/>
</dbReference>
<keyword evidence="1" id="KW-0328">Glycosyltransferase</keyword>
<dbReference type="InterPro" id="IPR029044">
    <property type="entry name" value="Nucleotide-diphossugar_trans"/>
</dbReference>
<reference evidence="4 5" key="1">
    <citation type="submission" date="2019-02" db="EMBL/GenBank/DDBJ databases">
        <authorList>
            <person name="Li Y."/>
        </authorList>
    </citation>
    <scope>NUCLEOTIDE SEQUENCE [LARGE SCALE GENOMIC DNA]</scope>
    <source>
        <strain evidence="4 5">30C10-4-7</strain>
    </source>
</reference>
<accession>A0A4Q6XPW6</accession>
<keyword evidence="2 4" id="KW-0808">Transferase</keyword>
<evidence type="ECO:0000313" key="4">
    <source>
        <dbReference type="EMBL" id="RZF59442.1"/>
    </source>
</evidence>
<keyword evidence="5" id="KW-1185">Reference proteome</keyword>
<dbReference type="Proteomes" id="UP000292855">
    <property type="component" value="Unassembled WGS sequence"/>
</dbReference>
<dbReference type="PANTHER" id="PTHR22916:SF51">
    <property type="entry name" value="GLYCOSYLTRANSFERASE EPSH-RELATED"/>
    <property type="match status" value="1"/>
</dbReference>
<dbReference type="GO" id="GO:0016758">
    <property type="term" value="F:hexosyltransferase activity"/>
    <property type="evidence" value="ECO:0007669"/>
    <property type="project" value="UniProtKB-ARBA"/>
</dbReference>
<dbReference type="Gene3D" id="3.90.550.10">
    <property type="entry name" value="Spore Coat Polysaccharide Biosynthesis Protein SpsA, Chain A"/>
    <property type="match status" value="1"/>
</dbReference>
<gene>
    <name evidence="4" type="ORF">EWE74_09710</name>
</gene>
<dbReference type="SUPFAM" id="SSF53448">
    <property type="entry name" value="Nucleotide-diphospho-sugar transferases"/>
    <property type="match status" value="1"/>
</dbReference>
<feature type="domain" description="Glycosyltransferase 2-like" evidence="3">
    <location>
        <begin position="7"/>
        <end position="140"/>
    </location>
</feature>
<protein>
    <submittedName>
        <fullName evidence="4">Glycosyltransferase family 2 protein</fullName>
    </submittedName>
</protein>